<dbReference type="InterPro" id="IPR036291">
    <property type="entry name" value="NAD(P)-bd_dom_sf"/>
</dbReference>
<name>A0AB36R203_9HYPH</name>
<protein>
    <submittedName>
        <fullName evidence="4">6-phosphogluconate dehydrogenase</fullName>
    </submittedName>
</protein>
<evidence type="ECO:0000313" key="4">
    <source>
        <dbReference type="EMBL" id="PAP98469.1"/>
    </source>
</evidence>
<dbReference type="Pfam" id="PF03446">
    <property type="entry name" value="NAD_binding_2"/>
    <property type="match status" value="1"/>
</dbReference>
<dbReference type="AlphaFoldDB" id="A0AB36R203"/>
<evidence type="ECO:0000259" key="3">
    <source>
        <dbReference type="Pfam" id="PF21761"/>
    </source>
</evidence>
<dbReference type="PANTHER" id="PTHR43580:SF2">
    <property type="entry name" value="CYTOKINE-LIKE NUCLEAR FACTOR N-PAC"/>
    <property type="match status" value="1"/>
</dbReference>
<evidence type="ECO:0000313" key="5">
    <source>
        <dbReference type="Proteomes" id="UP000216215"/>
    </source>
</evidence>
<dbReference type="Gene3D" id="1.10.1040.10">
    <property type="entry name" value="N-(1-d-carboxylethyl)-l-norvaline Dehydrogenase, domain 2"/>
    <property type="match status" value="1"/>
</dbReference>
<dbReference type="SUPFAM" id="SSF51735">
    <property type="entry name" value="NAD(P)-binding Rossmann-fold domains"/>
    <property type="match status" value="1"/>
</dbReference>
<dbReference type="InterPro" id="IPR015815">
    <property type="entry name" value="HIBADH-related"/>
</dbReference>
<sequence>MTSNVCVLGAGRMGSSIARTLLDRGYTTWVWNRTAAKCEPLAALGAKVVPSVEAGIQAAEIVIINVLDYAASDALLKRDGIASALAGKAVVQLTSGSPRLAREEARWVEAHDAGYLDGAIMATPDFIGKPETALLYSGSRDVYEKHKSLLFALGGGTSYVGELPGQASALDTALLTQMWGGLFGALQGMAVAEAEGLDLETFRSHLSAFKPVVDAALFDVVDRTNARRFAGDDATLASLGAHYSAFQHLLEAWEERGLDAAMPRAMDMIFRQALSRGRMEDDFASLAPLFRNGSPRLSREPANA</sequence>
<evidence type="ECO:0000259" key="2">
    <source>
        <dbReference type="Pfam" id="PF03446"/>
    </source>
</evidence>
<dbReference type="GO" id="GO:0016491">
    <property type="term" value="F:oxidoreductase activity"/>
    <property type="evidence" value="ECO:0007669"/>
    <property type="project" value="UniProtKB-KW"/>
</dbReference>
<proteinExistence type="predicted"/>
<gene>
    <name evidence="4" type="ORF">CIT25_32650</name>
</gene>
<dbReference type="EMBL" id="NPKI01000046">
    <property type="protein sequence ID" value="PAP98469.1"/>
    <property type="molecule type" value="Genomic_DNA"/>
</dbReference>
<dbReference type="InterPro" id="IPR051265">
    <property type="entry name" value="HIBADH-related_NP60_sf"/>
</dbReference>
<keyword evidence="5" id="KW-1185">Reference proteome</keyword>
<organism evidence="4 5">
    <name type="scientific">Mesorhizobium mediterraneum</name>
    <dbReference type="NCBI Taxonomy" id="43617"/>
    <lineage>
        <taxon>Bacteria</taxon>
        <taxon>Pseudomonadati</taxon>
        <taxon>Pseudomonadota</taxon>
        <taxon>Alphaproteobacteria</taxon>
        <taxon>Hyphomicrobiales</taxon>
        <taxon>Phyllobacteriaceae</taxon>
        <taxon>Mesorhizobium</taxon>
    </lineage>
</organism>
<dbReference type="GO" id="GO:0050661">
    <property type="term" value="F:NADP binding"/>
    <property type="evidence" value="ECO:0007669"/>
    <property type="project" value="InterPro"/>
</dbReference>
<feature type="domain" description="NADPH-dependent reductive aminase-like C-terminal" evidence="3">
    <location>
        <begin position="164"/>
        <end position="291"/>
    </location>
</feature>
<comment type="caution">
    <text evidence="4">The sequence shown here is derived from an EMBL/GenBank/DDBJ whole genome shotgun (WGS) entry which is preliminary data.</text>
</comment>
<dbReference type="Gene3D" id="3.40.50.720">
    <property type="entry name" value="NAD(P)-binding Rossmann-like Domain"/>
    <property type="match status" value="1"/>
</dbReference>
<dbReference type="InterPro" id="IPR048666">
    <property type="entry name" value="RedAm-like_C"/>
</dbReference>
<evidence type="ECO:0000256" key="1">
    <source>
        <dbReference type="ARBA" id="ARBA00023002"/>
    </source>
</evidence>
<dbReference type="InterPro" id="IPR006115">
    <property type="entry name" value="6PGDH_NADP-bd"/>
</dbReference>
<dbReference type="PIRSF" id="PIRSF000103">
    <property type="entry name" value="HIBADH"/>
    <property type="match status" value="1"/>
</dbReference>
<dbReference type="PANTHER" id="PTHR43580">
    <property type="entry name" value="OXIDOREDUCTASE GLYR1-RELATED"/>
    <property type="match status" value="1"/>
</dbReference>
<keyword evidence="1" id="KW-0560">Oxidoreductase</keyword>
<dbReference type="Proteomes" id="UP000216215">
    <property type="component" value="Unassembled WGS sequence"/>
</dbReference>
<dbReference type="Pfam" id="PF21761">
    <property type="entry name" value="RedAm-like_C"/>
    <property type="match status" value="1"/>
</dbReference>
<accession>A0AB36R203</accession>
<reference evidence="5" key="1">
    <citation type="submission" date="2017-08" db="EMBL/GenBank/DDBJ databases">
        <title>Mesorhizobium wenxinae sp. nov., a novel rhizobial species isolated from root nodules of chickpea (Cicer arietinum L.).</title>
        <authorList>
            <person name="Zhang J."/>
        </authorList>
    </citation>
    <scope>NUCLEOTIDE SEQUENCE [LARGE SCALE GENOMIC DNA]</scope>
    <source>
        <strain evidence="5">USDA 3392</strain>
    </source>
</reference>
<feature type="domain" description="6-phosphogluconate dehydrogenase NADP-binding" evidence="2">
    <location>
        <begin position="5"/>
        <end position="161"/>
    </location>
</feature>
<dbReference type="InterPro" id="IPR013328">
    <property type="entry name" value="6PGD_dom2"/>
</dbReference>